<dbReference type="AlphaFoldDB" id="S7R747"/>
<dbReference type="eggNOG" id="ENOG502SHSB">
    <property type="taxonomic scope" value="Eukaryota"/>
</dbReference>
<dbReference type="RefSeq" id="XP_007871329.1">
    <property type="nucleotide sequence ID" value="XM_007873138.1"/>
</dbReference>
<dbReference type="OrthoDB" id="2576233at2759"/>
<dbReference type="OMA" id="HEYADDE"/>
<dbReference type="GeneID" id="19306769"/>
<sequence length="815" mass="92553">MEEEHASDHEDGANPNTNPFFPFSSEVDWRVARWAVEEGPGQKAFDRFLAIPEIKERLGLSFDNTRGIRKIVDSIPPRAPWKSANISLAGDPGQKHLVQYRDPVALISSLLSNPAHASSMVYAPKKVYTNSSKSKRAYSEMWTGKWWHAVQVCISAGLPIGSTVAPIIISTDKTQLTQFSGSKQAYPIYLTIGNLPRSLRRRPSEHATMLLGYLSTDKIISSKLSKEEKRKKTQRLFHESMRHILKPLKDAGQQGVEMICGDGAVRRVHPILACYVADYPEQILVTCSKSGTCPKCRCRNQDLGDPETSPLRTKEWTTGIMSEARSETTTDREYSRYCMNHDVSGAIQEPFWQDFPFCDIHICITPDVLHQLYQGVFKHILEWCTSMMDEKELDRRIRSFPPGCGVRIFKNGISTLSQISGTERKNMAKVLLGCLVGKLPEAAILAVRALLDFIYQAQNKTHDDDTLAYLTEALDLFHSNKHVFIEVGIRDDFNIPKFHSLLHYIDSIRLFGTTDNYNTEMFERLHIDFAKEGWRASNHRDERPQMVSWVERQEKMTSFDCYVEWRNRSGPSSVAGSVSLTSFAVKMAKRPAAASQALQVVELRHSAPGFTKELKRYLLRQSTLPQQDGRPGVQNSILPFNHIDVYYNLKLRPVSIHDEEAPWDILKALPAEGTKEARFDTIIAIVSEDAESTGLEGTRIGRVKIIFRLPKSFAQDILSPWRNEPLLYVEWFSPLRSTAGKNHMMYEVNKPPARVDGSRPGAILSLKEIRQTCQLIPRFGREDISPDWCSSNVLDKCSSFFVNNWASLYAYQTIW</sequence>
<dbReference type="KEGG" id="gtr:GLOTRDRAFT_50901"/>
<dbReference type="HOGENOM" id="CLU_006344_4_3_1"/>
<evidence type="ECO:0000313" key="1">
    <source>
        <dbReference type="EMBL" id="EPQ50210.1"/>
    </source>
</evidence>
<accession>S7R747</accession>
<dbReference type="InterPro" id="IPR041078">
    <property type="entry name" value="Plavaka"/>
</dbReference>
<keyword evidence="2" id="KW-1185">Reference proteome</keyword>
<name>S7R747_GLOTA</name>
<dbReference type="Pfam" id="PF18759">
    <property type="entry name" value="Plavaka"/>
    <property type="match status" value="1"/>
</dbReference>
<gene>
    <name evidence="1" type="ORF">GLOTRDRAFT_50901</name>
</gene>
<organism evidence="1 2">
    <name type="scientific">Gloeophyllum trabeum (strain ATCC 11539 / FP-39264 / Madison 617)</name>
    <name type="common">Brown rot fungus</name>
    <dbReference type="NCBI Taxonomy" id="670483"/>
    <lineage>
        <taxon>Eukaryota</taxon>
        <taxon>Fungi</taxon>
        <taxon>Dikarya</taxon>
        <taxon>Basidiomycota</taxon>
        <taxon>Agaricomycotina</taxon>
        <taxon>Agaricomycetes</taxon>
        <taxon>Gloeophyllales</taxon>
        <taxon>Gloeophyllaceae</taxon>
        <taxon>Gloeophyllum</taxon>
    </lineage>
</organism>
<dbReference type="EMBL" id="KB469325">
    <property type="protein sequence ID" value="EPQ50210.1"/>
    <property type="molecule type" value="Genomic_DNA"/>
</dbReference>
<reference evidence="1 2" key="1">
    <citation type="journal article" date="2012" name="Science">
        <title>The Paleozoic origin of enzymatic lignin decomposition reconstructed from 31 fungal genomes.</title>
        <authorList>
            <person name="Floudas D."/>
            <person name="Binder M."/>
            <person name="Riley R."/>
            <person name="Barry K."/>
            <person name="Blanchette R.A."/>
            <person name="Henrissat B."/>
            <person name="Martinez A.T."/>
            <person name="Otillar R."/>
            <person name="Spatafora J.W."/>
            <person name="Yadav J.S."/>
            <person name="Aerts A."/>
            <person name="Benoit I."/>
            <person name="Boyd A."/>
            <person name="Carlson A."/>
            <person name="Copeland A."/>
            <person name="Coutinho P.M."/>
            <person name="de Vries R.P."/>
            <person name="Ferreira P."/>
            <person name="Findley K."/>
            <person name="Foster B."/>
            <person name="Gaskell J."/>
            <person name="Glotzer D."/>
            <person name="Gorecki P."/>
            <person name="Heitman J."/>
            <person name="Hesse C."/>
            <person name="Hori C."/>
            <person name="Igarashi K."/>
            <person name="Jurgens J.A."/>
            <person name="Kallen N."/>
            <person name="Kersten P."/>
            <person name="Kohler A."/>
            <person name="Kuees U."/>
            <person name="Kumar T.K.A."/>
            <person name="Kuo A."/>
            <person name="LaButti K."/>
            <person name="Larrondo L.F."/>
            <person name="Lindquist E."/>
            <person name="Ling A."/>
            <person name="Lombard V."/>
            <person name="Lucas S."/>
            <person name="Lundell T."/>
            <person name="Martin R."/>
            <person name="McLaughlin D.J."/>
            <person name="Morgenstern I."/>
            <person name="Morin E."/>
            <person name="Murat C."/>
            <person name="Nagy L.G."/>
            <person name="Nolan M."/>
            <person name="Ohm R.A."/>
            <person name="Patyshakuliyeva A."/>
            <person name="Rokas A."/>
            <person name="Ruiz-Duenas F.J."/>
            <person name="Sabat G."/>
            <person name="Salamov A."/>
            <person name="Samejima M."/>
            <person name="Schmutz J."/>
            <person name="Slot J.C."/>
            <person name="St John F."/>
            <person name="Stenlid J."/>
            <person name="Sun H."/>
            <person name="Sun S."/>
            <person name="Syed K."/>
            <person name="Tsang A."/>
            <person name="Wiebenga A."/>
            <person name="Young D."/>
            <person name="Pisabarro A."/>
            <person name="Eastwood D.C."/>
            <person name="Martin F."/>
            <person name="Cullen D."/>
            <person name="Grigoriev I.V."/>
            <person name="Hibbett D.S."/>
        </authorList>
    </citation>
    <scope>NUCLEOTIDE SEQUENCE [LARGE SCALE GENOMIC DNA]</scope>
    <source>
        <strain evidence="1 2">ATCC 11539</strain>
    </source>
</reference>
<protein>
    <submittedName>
        <fullName evidence="1">Uncharacterized protein</fullName>
    </submittedName>
</protein>
<dbReference type="Proteomes" id="UP000030669">
    <property type="component" value="Unassembled WGS sequence"/>
</dbReference>
<proteinExistence type="predicted"/>
<evidence type="ECO:0000313" key="2">
    <source>
        <dbReference type="Proteomes" id="UP000030669"/>
    </source>
</evidence>